<evidence type="ECO:0000313" key="10">
    <source>
        <dbReference type="WBParaSite" id="jg17271"/>
    </source>
</evidence>
<evidence type="ECO:0000256" key="3">
    <source>
        <dbReference type="ARBA" id="ARBA00022737"/>
    </source>
</evidence>
<dbReference type="GO" id="GO:0061863">
    <property type="term" value="F:microtubule plus end polymerase"/>
    <property type="evidence" value="ECO:0007669"/>
    <property type="project" value="InterPro"/>
</dbReference>
<comment type="subcellular location">
    <subcellularLocation>
        <location evidence="1">Cytoplasm</location>
        <location evidence="1">Cytoskeleton</location>
    </subcellularLocation>
</comment>
<evidence type="ECO:0000313" key="9">
    <source>
        <dbReference type="Proteomes" id="UP000887574"/>
    </source>
</evidence>
<dbReference type="GO" id="GO:0030951">
    <property type="term" value="P:establishment or maintenance of microtubule cytoskeleton polarity"/>
    <property type="evidence" value="ECO:0007669"/>
    <property type="project" value="InterPro"/>
</dbReference>
<feature type="region of interest" description="Disordered" evidence="7">
    <location>
        <begin position="95"/>
        <end position="184"/>
    </location>
</feature>
<dbReference type="GO" id="GO:0005856">
    <property type="term" value="C:cytoskeleton"/>
    <property type="evidence" value="ECO:0007669"/>
    <property type="project" value="UniProtKB-SubCell"/>
</dbReference>
<comment type="similarity">
    <text evidence="5">Belongs to the TOG/XMAP215 family.</text>
</comment>
<dbReference type="GO" id="GO:0051010">
    <property type="term" value="F:microtubule plus-end binding"/>
    <property type="evidence" value="ECO:0007669"/>
    <property type="project" value="InterPro"/>
</dbReference>
<dbReference type="Proteomes" id="UP000887574">
    <property type="component" value="Unplaced"/>
</dbReference>
<keyword evidence="3" id="KW-0677">Repeat</keyword>
<feature type="repeat" description="HEAT" evidence="6">
    <location>
        <begin position="4"/>
        <end position="39"/>
    </location>
</feature>
<feature type="compositionally biased region" description="Polar residues" evidence="7">
    <location>
        <begin position="437"/>
        <end position="461"/>
    </location>
</feature>
<reference evidence="10" key="1">
    <citation type="submission" date="2022-11" db="UniProtKB">
        <authorList>
            <consortium name="WormBaseParasite"/>
        </authorList>
    </citation>
    <scope>IDENTIFICATION</scope>
</reference>
<feature type="region of interest" description="Disordered" evidence="7">
    <location>
        <begin position="417"/>
        <end position="463"/>
    </location>
</feature>
<dbReference type="SUPFAM" id="SSF48371">
    <property type="entry name" value="ARM repeat"/>
    <property type="match status" value="1"/>
</dbReference>
<evidence type="ECO:0000256" key="2">
    <source>
        <dbReference type="ARBA" id="ARBA00022490"/>
    </source>
</evidence>
<keyword evidence="2" id="KW-0963">Cytoplasm</keyword>
<evidence type="ECO:0000259" key="8">
    <source>
        <dbReference type="SMART" id="SM01349"/>
    </source>
</evidence>
<proteinExistence type="inferred from homology"/>
<dbReference type="PROSITE" id="PS50077">
    <property type="entry name" value="HEAT_REPEAT"/>
    <property type="match status" value="1"/>
</dbReference>
<evidence type="ECO:0000256" key="5">
    <source>
        <dbReference type="ARBA" id="ARBA00025722"/>
    </source>
</evidence>
<dbReference type="Pfam" id="PF21041">
    <property type="entry name" value="XMAP215_CLASP_TOG"/>
    <property type="match status" value="1"/>
</dbReference>
<name>A0A915DA60_9BILA</name>
<evidence type="ECO:0000256" key="1">
    <source>
        <dbReference type="ARBA" id="ARBA00004245"/>
    </source>
</evidence>
<dbReference type="WBParaSite" id="jg17271">
    <property type="protein sequence ID" value="jg17271"/>
    <property type="gene ID" value="jg17271"/>
</dbReference>
<dbReference type="Pfam" id="PF02985">
    <property type="entry name" value="HEAT"/>
    <property type="match status" value="1"/>
</dbReference>
<evidence type="ECO:0000256" key="6">
    <source>
        <dbReference type="PROSITE-ProRule" id="PRU00103"/>
    </source>
</evidence>
<dbReference type="GO" id="GO:0046785">
    <property type="term" value="P:microtubule polymerization"/>
    <property type="evidence" value="ECO:0007669"/>
    <property type="project" value="InterPro"/>
</dbReference>
<evidence type="ECO:0000256" key="7">
    <source>
        <dbReference type="SAM" id="MobiDB-lite"/>
    </source>
</evidence>
<sequence length="950" mass="106457">MKELVPVLIKHTTDPDPEVRDASCSALGAIMKCIGQKPALILFSDIAGDKGKMAKIEEFYNNAMNEAGQEIVSAMVQSIHKPDAPPAVVPKVAKKEEPKLASRPTSAAGVNSDAEDANGEPLKLARAGGDDSEDGSSTNRTANKKPAKRDRSSSQMKQPKEDKPEEPEALLLAGTSNDRTTRAKEEKSLKLLKWNFDMPTAEHIQQLNGQLTEVSKLPLTSQLLSKDFKHHLKAIDYLQEMLNSDALPIINNIDLLLKWSTLRFFDTNPAVLIKVLEFLCATFAHMDANSENLNDSEMLAFLPYLLLKSGDTKDVIRSNVRKIVNYMGDGLKTKNSRQKAECTMIADSFLELMGINITQTPQVTMKALAGCISDRDSQVRNAALNAIVTVYKKIGDRVYSLIGQLNEKEKAMLDERIKRSGRSNGGPDSEQRPATVRESSATRMNTTFSTPVRARSSSGTRQLNTTLQNTTLGASDLPPLDAKFFNDDFEDSNFNGTAKFDNNNVDIMDLKPIQPLVRPVSSFTKRSESVSSISSLESAEHIDRTVHNLSCLSLNIADEAIAQLLHLLHDPTNKAYIVDRTEIILKTFVTQFFHIRSQHLEHLDENTGENELSEFMRSVCNFLSTLVKDDLIVKKISADTMRSFVDAILSLVTDPRLTNLAGSRQIFRSLNVVVIRICEFSNPNNCFIALMKLLIKYQTNEPDGKIISLIRKCLFKHVDVFLDPGKYEQLDLHAVFDLLHEYFSKFYVGEPVPESVKETCRTLNVYIQRLVVTKRYKVLNFLYPYPENGQLVSYVRRCVRALGKSDQAKAANEEQSQTQTDPGQVPVIQKAVPEELVQLFRRVSDDIFDGCVEELYNFMDVHPEQNGNFEELMSSCEYSCIVRRSFSEIRRSRIKKEPLGVGDSVRQVLPQEDRDFIANQLSLQKKIDDAVAIYNSNNSIRTNGSPLKSK</sequence>
<dbReference type="Gene3D" id="1.25.10.10">
    <property type="entry name" value="Leucine-rich Repeat Variant"/>
    <property type="match status" value="2"/>
</dbReference>
<dbReference type="InterPro" id="IPR048491">
    <property type="entry name" value="XMAP215_CLASP_TOG"/>
</dbReference>
<accession>A0A915DA60</accession>
<evidence type="ECO:0000256" key="4">
    <source>
        <dbReference type="ARBA" id="ARBA00023212"/>
    </source>
</evidence>
<dbReference type="InterPro" id="IPR000357">
    <property type="entry name" value="HEAT"/>
</dbReference>
<dbReference type="FunFam" id="1.25.10.10:FF:000050">
    <property type="entry name" value="Cytoskeleton-associated protein 5 isoform X1"/>
    <property type="match status" value="1"/>
</dbReference>
<dbReference type="InterPro" id="IPR016024">
    <property type="entry name" value="ARM-type_fold"/>
</dbReference>
<dbReference type="InterPro" id="IPR021133">
    <property type="entry name" value="HEAT_type_2"/>
</dbReference>
<protein>
    <submittedName>
        <fullName evidence="10">TOG domain-containing protein</fullName>
    </submittedName>
</protein>
<dbReference type="InterPro" id="IPR034085">
    <property type="entry name" value="TOG"/>
</dbReference>
<dbReference type="GO" id="GO:0007051">
    <property type="term" value="P:spindle organization"/>
    <property type="evidence" value="ECO:0007669"/>
    <property type="project" value="InterPro"/>
</dbReference>
<dbReference type="InterPro" id="IPR045110">
    <property type="entry name" value="XMAP215"/>
</dbReference>
<dbReference type="AlphaFoldDB" id="A0A915DA60"/>
<feature type="domain" description="TOG" evidence="8">
    <location>
        <begin position="206"/>
        <end position="426"/>
    </location>
</feature>
<dbReference type="SMART" id="SM01349">
    <property type="entry name" value="TOG"/>
    <property type="match status" value="1"/>
</dbReference>
<keyword evidence="9" id="KW-1185">Reference proteome</keyword>
<dbReference type="PANTHER" id="PTHR12609">
    <property type="entry name" value="MICROTUBULE ASSOCIATED PROTEIN XMAP215"/>
    <property type="match status" value="1"/>
</dbReference>
<dbReference type="InterPro" id="IPR011989">
    <property type="entry name" value="ARM-like"/>
</dbReference>
<organism evidence="9 10">
    <name type="scientific">Ditylenchus dipsaci</name>
    <dbReference type="NCBI Taxonomy" id="166011"/>
    <lineage>
        <taxon>Eukaryota</taxon>
        <taxon>Metazoa</taxon>
        <taxon>Ecdysozoa</taxon>
        <taxon>Nematoda</taxon>
        <taxon>Chromadorea</taxon>
        <taxon>Rhabditida</taxon>
        <taxon>Tylenchina</taxon>
        <taxon>Tylenchomorpha</taxon>
        <taxon>Sphaerularioidea</taxon>
        <taxon>Anguinidae</taxon>
        <taxon>Anguininae</taxon>
        <taxon>Ditylenchus</taxon>
    </lineage>
</organism>
<keyword evidence="4" id="KW-0206">Cytoskeleton</keyword>